<feature type="transmembrane region" description="Helical" evidence="1">
    <location>
        <begin position="132"/>
        <end position="153"/>
    </location>
</feature>
<evidence type="ECO:0000313" key="2">
    <source>
        <dbReference type="EMBL" id="OZG58636.1"/>
    </source>
</evidence>
<dbReference type="AlphaFoldDB" id="A0A261FIE3"/>
<gene>
    <name evidence="2" type="ORF">BTIS_0357</name>
</gene>
<dbReference type="EMBL" id="MWWV01000003">
    <property type="protein sequence ID" value="OZG58636.1"/>
    <property type="molecule type" value="Genomic_DNA"/>
</dbReference>
<evidence type="ECO:0000313" key="3">
    <source>
        <dbReference type="Proteomes" id="UP000216444"/>
    </source>
</evidence>
<keyword evidence="1" id="KW-1133">Transmembrane helix</keyword>
<accession>A0A261FIE3</accession>
<keyword evidence="1" id="KW-0812">Transmembrane</keyword>
<proteinExistence type="predicted"/>
<feature type="transmembrane region" description="Helical" evidence="1">
    <location>
        <begin position="174"/>
        <end position="198"/>
    </location>
</feature>
<keyword evidence="1" id="KW-0472">Membrane</keyword>
<feature type="transmembrane region" description="Helical" evidence="1">
    <location>
        <begin position="20"/>
        <end position="47"/>
    </location>
</feature>
<protein>
    <submittedName>
        <fullName evidence="2">Uncharacterized protein</fullName>
    </submittedName>
</protein>
<dbReference type="Proteomes" id="UP000216444">
    <property type="component" value="Unassembled WGS sequence"/>
</dbReference>
<name>A0A261FIE3_9BIFI</name>
<comment type="caution">
    <text evidence="2">The sequence shown here is derived from an EMBL/GenBank/DDBJ whole genome shotgun (WGS) entry which is preliminary data.</text>
</comment>
<dbReference type="RefSeq" id="WP_094662108.1">
    <property type="nucleotide sequence ID" value="NZ_MWWV01000003.1"/>
</dbReference>
<evidence type="ECO:0000256" key="1">
    <source>
        <dbReference type="SAM" id="Phobius"/>
    </source>
</evidence>
<reference evidence="2 3" key="1">
    <citation type="journal article" date="2017" name="BMC Genomics">
        <title>Comparative genomic and phylogenomic analyses of the Bifidobacteriaceae family.</title>
        <authorList>
            <person name="Lugli G.A."/>
            <person name="Milani C."/>
            <person name="Turroni F."/>
            <person name="Duranti S."/>
            <person name="Mancabelli L."/>
            <person name="Mangifesta M."/>
            <person name="Ferrario C."/>
            <person name="Modesto M."/>
            <person name="Mattarelli P."/>
            <person name="Jiri K."/>
            <person name="van Sinderen D."/>
            <person name="Ventura M."/>
        </authorList>
    </citation>
    <scope>NUCLEOTIDE SEQUENCE [LARGE SCALE GENOMIC DNA]</scope>
    <source>
        <strain evidence="2 3">DSM 100201</strain>
    </source>
</reference>
<feature type="transmembrane region" description="Helical" evidence="1">
    <location>
        <begin position="310"/>
        <end position="332"/>
    </location>
</feature>
<keyword evidence="3" id="KW-1185">Reference proteome</keyword>
<sequence>MNNRNTSANTAANTATKTVVFGAVGSFVAMIAGMVAYAAALLVALGISNRDACGESAFSTRPGIDGAVTVSTWGEARVTALRIGDLVGADALLSLPSPWISVECVMYSTGSESIEATATTIVPAKTGGMVSLISVVSMTVVAVALLIAFKIICHSVWQNMWQNVEQKRQSDSGIHAFAVIRHGCHCVFFAVVSILMLMTFSAYCHVIQTEDHCLTAWQGETIIDKESSPVVSDSAEKTAVLRALNDAVGASSATGAEDGAEDQAQRLGSRYIRKQVNAAGDVQCVYGPGPGAATAVTWPMYDQRSAVGDSTAVICLIGTGLMLSIMIADCILSLSRSSRRR</sequence>
<organism evidence="2 3">
    <name type="scientific">Bifidobacterium tissieri</name>
    <dbReference type="NCBI Taxonomy" id="1630162"/>
    <lineage>
        <taxon>Bacteria</taxon>
        <taxon>Bacillati</taxon>
        <taxon>Actinomycetota</taxon>
        <taxon>Actinomycetes</taxon>
        <taxon>Bifidobacteriales</taxon>
        <taxon>Bifidobacteriaceae</taxon>
        <taxon>Bifidobacterium</taxon>
    </lineage>
</organism>